<dbReference type="EMBL" id="LGFG01000026">
    <property type="protein sequence ID" value="KUK23415.1"/>
    <property type="molecule type" value="Genomic_DNA"/>
</dbReference>
<organism evidence="11 12">
    <name type="scientific">Thermotoga petrophila</name>
    <dbReference type="NCBI Taxonomy" id="93929"/>
    <lineage>
        <taxon>Bacteria</taxon>
        <taxon>Thermotogati</taxon>
        <taxon>Thermotogota</taxon>
        <taxon>Thermotogae</taxon>
        <taxon>Thermotogales</taxon>
        <taxon>Thermotogaceae</taxon>
        <taxon>Thermotoga</taxon>
    </lineage>
</organism>
<keyword evidence="2" id="KW-0813">Transport</keyword>
<dbReference type="AlphaFoldDB" id="A0A101ERQ9"/>
<reference evidence="11 12" key="1">
    <citation type="journal article" date="2015" name="MBio">
        <title>Genome-Resolved Metagenomic Analysis Reveals Roles for Candidate Phyla and Other Microbial Community Members in Biogeochemical Transformations in Oil Reservoirs.</title>
        <authorList>
            <person name="Hu P."/>
            <person name="Tom L."/>
            <person name="Singh A."/>
            <person name="Thomas B.C."/>
            <person name="Baker B.J."/>
            <person name="Piceno Y.M."/>
            <person name="Andersen G.L."/>
            <person name="Banfield J.F."/>
        </authorList>
    </citation>
    <scope>NUCLEOTIDE SEQUENCE [LARGE SCALE GENOMIC DNA]</scope>
    <source>
        <strain evidence="11">46_26</strain>
    </source>
</reference>
<dbReference type="OMA" id="RTHITMD"/>
<dbReference type="PANTHER" id="PTHR35011:SF2">
    <property type="entry name" value="2,3-DIKETO-L-GULONATE TRAP TRANSPORTER SMALL PERMEASE PROTEIN YIAM"/>
    <property type="match status" value="1"/>
</dbReference>
<dbReference type="PATRIC" id="fig|93930.3.peg.1339"/>
<dbReference type="GO" id="GO:0015740">
    <property type="term" value="P:C4-dicarboxylate transport"/>
    <property type="evidence" value="ECO:0007669"/>
    <property type="project" value="TreeGrafter"/>
</dbReference>
<feature type="transmembrane region" description="Helical" evidence="9">
    <location>
        <begin position="127"/>
        <end position="148"/>
    </location>
</feature>
<evidence type="ECO:0000256" key="4">
    <source>
        <dbReference type="ARBA" id="ARBA00022519"/>
    </source>
</evidence>
<dbReference type="RefSeq" id="WP_011943210.1">
    <property type="nucleotide sequence ID" value="NZ_DAITJQ010000002.1"/>
</dbReference>
<comment type="similarity">
    <text evidence="8">Belongs to the TRAP transporter small permease family.</text>
</comment>
<dbReference type="GO" id="GO:0022857">
    <property type="term" value="F:transmembrane transporter activity"/>
    <property type="evidence" value="ECO:0007669"/>
    <property type="project" value="TreeGrafter"/>
</dbReference>
<evidence type="ECO:0000256" key="7">
    <source>
        <dbReference type="ARBA" id="ARBA00023136"/>
    </source>
</evidence>
<dbReference type="PANTHER" id="PTHR35011">
    <property type="entry name" value="2,3-DIKETO-L-GULONATE TRAP TRANSPORTER SMALL PERMEASE PROTEIN YIAM"/>
    <property type="match status" value="1"/>
</dbReference>
<evidence type="ECO:0000256" key="6">
    <source>
        <dbReference type="ARBA" id="ARBA00022989"/>
    </source>
</evidence>
<evidence type="ECO:0000313" key="11">
    <source>
        <dbReference type="EMBL" id="KUK23415.1"/>
    </source>
</evidence>
<evidence type="ECO:0000256" key="9">
    <source>
        <dbReference type="SAM" id="Phobius"/>
    </source>
</evidence>
<feature type="transmembrane region" description="Helical" evidence="9">
    <location>
        <begin position="18"/>
        <end position="36"/>
    </location>
</feature>
<name>A0A101ERQ9_9THEM</name>
<feature type="transmembrane region" description="Helical" evidence="9">
    <location>
        <begin position="84"/>
        <end position="107"/>
    </location>
</feature>
<keyword evidence="4" id="KW-0997">Cell inner membrane</keyword>
<evidence type="ECO:0000313" key="12">
    <source>
        <dbReference type="Proteomes" id="UP000058636"/>
    </source>
</evidence>
<evidence type="ECO:0000256" key="5">
    <source>
        <dbReference type="ARBA" id="ARBA00022692"/>
    </source>
</evidence>
<evidence type="ECO:0000256" key="8">
    <source>
        <dbReference type="ARBA" id="ARBA00038436"/>
    </source>
</evidence>
<evidence type="ECO:0000256" key="3">
    <source>
        <dbReference type="ARBA" id="ARBA00022475"/>
    </source>
</evidence>
<gene>
    <name evidence="11" type="ORF">XD57_0495</name>
</gene>
<keyword evidence="5 9" id="KW-0812">Transmembrane</keyword>
<keyword evidence="3" id="KW-1003">Cell membrane</keyword>
<dbReference type="InterPro" id="IPR055348">
    <property type="entry name" value="DctQ"/>
</dbReference>
<protein>
    <submittedName>
        <fullName evidence="11">Tripartite ATP-independent periplasmic transporter, DctQ component</fullName>
    </submittedName>
</protein>
<accession>A0A101ERQ9</accession>
<comment type="caution">
    <text evidence="11">The sequence shown here is derived from an EMBL/GenBank/DDBJ whole genome shotgun (WGS) entry which is preliminary data.</text>
</comment>
<dbReference type="Pfam" id="PF04290">
    <property type="entry name" value="DctQ"/>
    <property type="match status" value="1"/>
</dbReference>
<evidence type="ECO:0000259" key="10">
    <source>
        <dbReference type="Pfam" id="PF04290"/>
    </source>
</evidence>
<proteinExistence type="inferred from homology"/>
<feature type="domain" description="Tripartite ATP-independent periplasmic transporters DctQ component" evidence="10">
    <location>
        <begin position="23"/>
        <end position="152"/>
    </location>
</feature>
<evidence type="ECO:0000256" key="1">
    <source>
        <dbReference type="ARBA" id="ARBA00004429"/>
    </source>
</evidence>
<evidence type="ECO:0000256" key="2">
    <source>
        <dbReference type="ARBA" id="ARBA00022448"/>
    </source>
</evidence>
<keyword evidence="6 9" id="KW-1133">Transmembrane helix</keyword>
<feature type="transmembrane region" description="Helical" evidence="9">
    <location>
        <begin position="42"/>
        <end position="63"/>
    </location>
</feature>
<dbReference type="GO" id="GO:0005886">
    <property type="term" value="C:plasma membrane"/>
    <property type="evidence" value="ECO:0007669"/>
    <property type="project" value="UniProtKB-SubCell"/>
</dbReference>
<dbReference type="InterPro" id="IPR007387">
    <property type="entry name" value="TRAP_DctQ"/>
</dbReference>
<dbReference type="Proteomes" id="UP000058636">
    <property type="component" value="Unassembled WGS sequence"/>
</dbReference>
<comment type="subcellular location">
    <subcellularLocation>
        <location evidence="1">Cell inner membrane</location>
        <topology evidence="1">Multi-pass membrane protein</topology>
    </subcellularLocation>
</comment>
<keyword evidence="7 9" id="KW-0472">Membrane</keyword>
<sequence>MKKVDQILLKFEKHAAKILLMVMIVLVFASGVARFLKHPINWAVDMSSFFFAWACFFAVDVAWRENKMMSVDILVKKFSERTQKIIRVVNYIIILAFIVYLIVWGFYLSYKTRYRTFVGIPNFSYTWVTLSVPVGAILLFRTTVLKLIEEFRGNKKEER</sequence>